<dbReference type="CTD" id="4540"/>
<dbReference type="GO" id="GO:0016020">
    <property type="term" value="C:membrane"/>
    <property type="evidence" value="ECO:0007669"/>
    <property type="project" value="UniProtKB-SubCell"/>
</dbReference>
<evidence type="ECO:0000256" key="7">
    <source>
        <dbReference type="ARBA" id="ARBA00049551"/>
    </source>
</evidence>
<proteinExistence type="predicted"/>
<dbReference type="EMBL" id="JQ824373">
    <property type="protein sequence ID" value="AFJ54215.1"/>
    <property type="molecule type" value="Genomic_DNA"/>
</dbReference>
<feature type="transmembrane region" description="Helical" evidence="8">
    <location>
        <begin position="299"/>
        <end position="318"/>
    </location>
</feature>
<protein>
    <recommendedName>
        <fullName evidence="2">NADH:ubiquinone reductase (H(+)-translocating)</fullName>
        <ecNumber evidence="2">7.1.1.2</ecNumber>
    </recommendedName>
    <alternativeName>
        <fullName evidence="6">NADH dehydrogenase subunit 5</fullName>
    </alternativeName>
</protein>
<evidence type="ECO:0000256" key="2">
    <source>
        <dbReference type="ARBA" id="ARBA00012944"/>
    </source>
</evidence>
<dbReference type="GO" id="GO:0003954">
    <property type="term" value="F:NADH dehydrogenase activity"/>
    <property type="evidence" value="ECO:0007669"/>
    <property type="project" value="TreeGrafter"/>
</dbReference>
<feature type="transmembrane region" description="Helical" evidence="8">
    <location>
        <begin position="419"/>
        <end position="439"/>
    </location>
</feature>
<feature type="transmembrane region" description="Helical" evidence="8">
    <location>
        <begin position="330"/>
        <end position="353"/>
    </location>
</feature>
<keyword evidence="5 8" id="KW-0472">Membrane</keyword>
<evidence type="ECO:0000256" key="5">
    <source>
        <dbReference type="ARBA" id="ARBA00023136"/>
    </source>
</evidence>
<accession>A0A806GUZ6</accession>
<evidence type="ECO:0000256" key="4">
    <source>
        <dbReference type="ARBA" id="ARBA00022989"/>
    </source>
</evidence>
<feature type="transmembrane region" description="Helical" evidence="8">
    <location>
        <begin position="365"/>
        <end position="389"/>
    </location>
</feature>
<comment type="catalytic activity">
    <reaction evidence="7">
        <text>a ubiquinone + NADH + 5 H(+)(in) = a ubiquinol + NAD(+) + 4 H(+)(out)</text>
        <dbReference type="Rhea" id="RHEA:29091"/>
        <dbReference type="Rhea" id="RHEA-COMP:9565"/>
        <dbReference type="Rhea" id="RHEA-COMP:9566"/>
        <dbReference type="ChEBI" id="CHEBI:15378"/>
        <dbReference type="ChEBI" id="CHEBI:16389"/>
        <dbReference type="ChEBI" id="CHEBI:17976"/>
        <dbReference type="ChEBI" id="CHEBI:57540"/>
        <dbReference type="ChEBI" id="CHEBI:57945"/>
        <dbReference type="EC" id="7.1.1.2"/>
    </reaction>
</comment>
<dbReference type="InterPro" id="IPR001750">
    <property type="entry name" value="ND/Mrp_TM"/>
</dbReference>
<dbReference type="Pfam" id="PF00361">
    <property type="entry name" value="Proton_antipo_M"/>
    <property type="match status" value="1"/>
</dbReference>
<evidence type="ECO:0000256" key="1">
    <source>
        <dbReference type="ARBA" id="ARBA00004141"/>
    </source>
</evidence>
<dbReference type="GO" id="GO:0008137">
    <property type="term" value="F:NADH dehydrogenase (ubiquinone) activity"/>
    <property type="evidence" value="ECO:0007669"/>
    <property type="project" value="UniProtKB-EC"/>
</dbReference>
<dbReference type="GO" id="GO:0015990">
    <property type="term" value="P:electron transport coupled proton transport"/>
    <property type="evidence" value="ECO:0007669"/>
    <property type="project" value="TreeGrafter"/>
</dbReference>
<feature type="transmembrane region" description="Helical" evidence="8">
    <location>
        <begin position="272"/>
        <end position="292"/>
    </location>
</feature>
<dbReference type="PANTHER" id="PTHR42829">
    <property type="entry name" value="NADH-UBIQUINONE OXIDOREDUCTASE CHAIN 5"/>
    <property type="match status" value="1"/>
</dbReference>
<feature type="transmembrane region" description="Helical" evidence="8">
    <location>
        <begin position="142"/>
        <end position="162"/>
    </location>
</feature>
<feature type="transmembrane region" description="Helical" evidence="8">
    <location>
        <begin position="111"/>
        <end position="130"/>
    </location>
</feature>
<dbReference type="AlphaFoldDB" id="A0A806GUZ6"/>
<feature type="transmembrane region" description="Helical" evidence="8">
    <location>
        <begin position="395"/>
        <end position="412"/>
    </location>
</feature>
<keyword evidence="4 8" id="KW-1133">Transmembrane helix</keyword>
<feature type="domain" description="NADH:quinone oxidoreductase/Mrp antiporter transmembrane" evidence="9">
    <location>
        <begin position="234"/>
        <end position="380"/>
    </location>
</feature>
<evidence type="ECO:0000256" key="8">
    <source>
        <dbReference type="SAM" id="Phobius"/>
    </source>
</evidence>
<keyword evidence="10" id="KW-0496">Mitochondrion</keyword>
<evidence type="ECO:0000313" key="10">
    <source>
        <dbReference type="EMBL" id="AFJ54215.1"/>
    </source>
</evidence>
<evidence type="ECO:0000256" key="3">
    <source>
        <dbReference type="ARBA" id="ARBA00022692"/>
    </source>
</evidence>
<dbReference type="GeneID" id="70603634"/>
<gene>
    <name evidence="10" type="primary">ND5</name>
</gene>
<feature type="transmembrane region" description="Helical" evidence="8">
    <location>
        <begin position="46"/>
        <end position="72"/>
    </location>
</feature>
<reference evidence="10" key="1">
    <citation type="submission" date="2012-03" db="EMBL/GenBank/DDBJ databases">
        <title>The complete mitochondrial genome sequence of Pomphorhynchus rocci (Acanthocephala: Palaeacanthocephala).</title>
        <authorList>
            <person name="Pan T."/>
            <person name="Nie P."/>
        </authorList>
    </citation>
    <scope>NUCLEOTIDE SEQUENCE</scope>
</reference>
<dbReference type="EC" id="7.1.1.2" evidence="2"/>
<evidence type="ECO:0000259" key="9">
    <source>
        <dbReference type="Pfam" id="PF00361"/>
    </source>
</evidence>
<geneLocation type="mitochondrion" evidence="10"/>
<feature type="transmembrane region" description="Helical" evidence="8">
    <location>
        <begin position="454"/>
        <end position="474"/>
    </location>
</feature>
<sequence length="555" mass="58867">MAGVGLLVVSMGVVVMMFISGIVMVEAAVSLGVGGLFNLNLGVQDLGFSLCFGGLVNAMMGVVVVVFILVMVFSMAYMVNDVSFNVILSYVVGFVMGMIILVSAYGSYLSILGWEVLGVVSFVLIGYYATRLAWGSALLTVLINRVGDVLFILFIISLVGFWESFGSGFEIKGNGGCGGCGCGNGCDKGISISLYSVITFSYSSTYPHFGFSPLLYIGSSSFGFSCMYVSYCEGYAMFFGVLCVVLGGFTLVGSSGSILWEMDFKKVVALSTYIHLAVMVLMLVVCGCGLMVSHMSLHAMFKSLLFVSVGLIIVMQSHDQDYRGLLGGSGSFSGVTGSVVLSSIWSLVGLMGFSGCVSKDILIEGLYACDVGLFGVFMGVVALSCSLTYCWKLVSVVSGSGVMGSSVLVDWVMGSGLKVALLLMGVLSICFGVLIEWMLDFSGVMGVLGLIEKYLYWLLAIVVYIVWANSFVVAPSSSSNMFYLQDLYQRVISWVVVSVLNCCTAVEGTLGSVVEEGLVCGVGISAEVVVWGLKVVDMWSLFVGVVVKSGLLLML</sequence>
<feature type="transmembrane region" description="Helical" evidence="8">
    <location>
        <begin position="238"/>
        <end position="260"/>
    </location>
</feature>
<dbReference type="RefSeq" id="YP_010258331.1">
    <property type="nucleotide sequence ID" value="NC_060484.1"/>
</dbReference>
<dbReference type="PANTHER" id="PTHR42829:SF2">
    <property type="entry name" value="NADH-UBIQUINONE OXIDOREDUCTASE CHAIN 5"/>
    <property type="match status" value="1"/>
</dbReference>
<comment type="subcellular location">
    <subcellularLocation>
        <location evidence="1">Membrane</location>
        <topology evidence="1">Multi-pass membrane protein</topology>
    </subcellularLocation>
</comment>
<feature type="transmembrane region" description="Helical" evidence="8">
    <location>
        <begin position="213"/>
        <end position="231"/>
    </location>
</feature>
<keyword evidence="3 8" id="KW-0812">Transmembrane</keyword>
<name>A0A806GUZ6_9BILA</name>
<feature type="transmembrane region" description="Helical" evidence="8">
    <location>
        <begin position="84"/>
        <end position="105"/>
    </location>
</feature>
<dbReference type="InterPro" id="IPR003945">
    <property type="entry name" value="NU5C-like"/>
</dbReference>
<dbReference type="GO" id="GO:0042773">
    <property type="term" value="P:ATP synthesis coupled electron transport"/>
    <property type="evidence" value="ECO:0007669"/>
    <property type="project" value="InterPro"/>
</dbReference>
<dbReference type="PRINTS" id="PR01434">
    <property type="entry name" value="NADHDHGNASE5"/>
</dbReference>
<organism evidence="10">
    <name type="scientific">Pomphorhynchus rocci</name>
    <dbReference type="NCBI Taxonomy" id="1183240"/>
    <lineage>
        <taxon>Eukaryota</taxon>
        <taxon>Metazoa</taxon>
        <taxon>Spiralia</taxon>
        <taxon>Lophotrochozoa</taxon>
        <taxon>Acanthocephala</taxon>
        <taxon>Palaeacanthocephala</taxon>
        <taxon>Echinorhynchida</taxon>
        <taxon>Pomphorhynchidae</taxon>
        <taxon>Pomphorhynchus</taxon>
    </lineage>
</organism>
<evidence type="ECO:0000256" key="6">
    <source>
        <dbReference type="ARBA" id="ARBA00031027"/>
    </source>
</evidence>